<feature type="transmembrane region" description="Helical" evidence="1">
    <location>
        <begin position="37"/>
        <end position="58"/>
    </location>
</feature>
<name>A0AAC8QJA5_9BACT</name>
<evidence type="ECO:0000313" key="5">
    <source>
        <dbReference type="Proteomes" id="UP000035579"/>
    </source>
</evidence>
<keyword evidence="1" id="KW-0472">Membrane</keyword>
<dbReference type="Proteomes" id="UP000035579">
    <property type="component" value="Chromosome"/>
</dbReference>
<dbReference type="EMBL" id="QUMU01000021">
    <property type="protein sequence ID" value="REG20515.1"/>
    <property type="molecule type" value="Genomic_DNA"/>
</dbReference>
<evidence type="ECO:0000313" key="4">
    <source>
        <dbReference type="EMBL" id="REG20515.1"/>
    </source>
</evidence>
<dbReference type="Proteomes" id="UP000256345">
    <property type="component" value="Unassembled WGS sequence"/>
</dbReference>
<proteinExistence type="predicted"/>
<sequence>MNAPSPDRLIRAAVLLTLVGLLMMLPILFGVRASFVGFYMLGSLLLTVSLTLYVIAVVRELRRGGAL</sequence>
<keyword evidence="1" id="KW-0812">Transmembrane</keyword>
<dbReference type="AlphaFoldDB" id="A0AAC8QJA5"/>
<dbReference type="EMBL" id="CP011509">
    <property type="protein sequence ID" value="AKI98384.1"/>
    <property type="molecule type" value="Genomic_DNA"/>
</dbReference>
<evidence type="ECO:0000313" key="2">
    <source>
        <dbReference type="EMBL" id="AKI98384.1"/>
    </source>
</evidence>
<accession>A0AAC8QJA5</accession>
<evidence type="ECO:0000313" key="3">
    <source>
        <dbReference type="EMBL" id="AKJ08489.1"/>
    </source>
</evidence>
<keyword evidence="1" id="KW-1133">Transmembrane helix</keyword>
<dbReference type="KEGG" id="age:AA314_10115"/>
<reference evidence="4 6" key="2">
    <citation type="submission" date="2018-08" db="EMBL/GenBank/DDBJ databases">
        <title>Genomic Encyclopedia of Archaeal and Bacterial Type Strains, Phase II (KMG-II): from individual species to whole genera.</title>
        <authorList>
            <person name="Goeker M."/>
        </authorList>
    </citation>
    <scope>NUCLEOTIDE SEQUENCE [LARGE SCALE GENOMIC DNA]</scope>
    <source>
        <strain evidence="4 6">DSM 2261</strain>
    </source>
</reference>
<evidence type="ECO:0000313" key="6">
    <source>
        <dbReference type="Proteomes" id="UP000256345"/>
    </source>
</evidence>
<reference evidence="3 5" key="1">
    <citation type="submission" date="2015-05" db="EMBL/GenBank/DDBJ databases">
        <title>Genome assembly of Archangium gephyra DSM 2261.</title>
        <authorList>
            <person name="Sharma G."/>
            <person name="Subramanian S."/>
        </authorList>
    </citation>
    <scope>NUCLEOTIDE SEQUENCE [LARGE SCALE GENOMIC DNA]</scope>
    <source>
        <strain evidence="3 5">DSM 2261</strain>
    </source>
</reference>
<dbReference type="EMBL" id="CP011509">
    <property type="protein sequence ID" value="AKJ08489.1"/>
    <property type="molecule type" value="Genomic_DNA"/>
</dbReference>
<gene>
    <name evidence="2" type="ORF">AA314_00011</name>
    <name evidence="3" type="ORF">AA314_10115</name>
    <name evidence="4" type="ORF">ATI61_12180</name>
</gene>
<evidence type="ECO:0000256" key="1">
    <source>
        <dbReference type="SAM" id="Phobius"/>
    </source>
</evidence>
<dbReference type="RefSeq" id="WP_147333252.1">
    <property type="nucleotide sequence ID" value="NZ_CP011509.1"/>
</dbReference>
<protein>
    <submittedName>
        <fullName evidence="3">Uncharacterized protein</fullName>
    </submittedName>
</protein>
<dbReference type="KEGG" id="age:AA314_00011"/>
<feature type="transmembrane region" description="Helical" evidence="1">
    <location>
        <begin position="12"/>
        <end position="31"/>
    </location>
</feature>
<organism evidence="3 5">
    <name type="scientific">Archangium gephyra</name>
    <dbReference type="NCBI Taxonomy" id="48"/>
    <lineage>
        <taxon>Bacteria</taxon>
        <taxon>Pseudomonadati</taxon>
        <taxon>Myxococcota</taxon>
        <taxon>Myxococcia</taxon>
        <taxon>Myxococcales</taxon>
        <taxon>Cystobacterineae</taxon>
        <taxon>Archangiaceae</taxon>
        <taxon>Archangium</taxon>
    </lineage>
</organism>
<keyword evidence="6" id="KW-1185">Reference proteome</keyword>